<gene>
    <name evidence="10" type="primary">xylE_2</name>
    <name evidence="10" type="ORF">ADICEAN_03305</name>
</gene>
<dbReference type="PRINTS" id="PR00171">
    <property type="entry name" value="SUGRTRNSPORT"/>
</dbReference>
<dbReference type="PROSITE" id="PS00217">
    <property type="entry name" value="SUGAR_TRANSPORT_2"/>
    <property type="match status" value="1"/>
</dbReference>
<feature type="domain" description="Major facilitator superfamily (MFS) profile" evidence="9">
    <location>
        <begin position="9"/>
        <end position="429"/>
    </location>
</feature>
<evidence type="ECO:0000256" key="6">
    <source>
        <dbReference type="ARBA" id="ARBA00023136"/>
    </source>
</evidence>
<evidence type="ECO:0000256" key="4">
    <source>
        <dbReference type="ARBA" id="ARBA00022692"/>
    </source>
</evidence>
<dbReference type="SUPFAM" id="SSF103473">
    <property type="entry name" value="MFS general substrate transporter"/>
    <property type="match status" value="1"/>
</dbReference>
<comment type="subcellular location">
    <subcellularLocation>
        <location evidence="1">Membrane</location>
        <topology evidence="1">Multi-pass membrane protein</topology>
    </subcellularLocation>
</comment>
<comment type="similarity">
    <text evidence="2 7">Belongs to the major facilitator superfamily. Sugar transporter (TC 2.A.1.1) family.</text>
</comment>
<feature type="transmembrane region" description="Helical" evidence="8">
    <location>
        <begin position="337"/>
        <end position="363"/>
    </location>
</feature>
<keyword evidence="6 8" id="KW-0472">Membrane</keyword>
<evidence type="ECO:0000256" key="8">
    <source>
        <dbReference type="SAM" id="Phobius"/>
    </source>
</evidence>
<organism evidence="10 11">
    <name type="scientific">Cesiribacter andamanensis AMV16</name>
    <dbReference type="NCBI Taxonomy" id="1279009"/>
    <lineage>
        <taxon>Bacteria</taxon>
        <taxon>Pseudomonadati</taxon>
        <taxon>Bacteroidota</taxon>
        <taxon>Cytophagia</taxon>
        <taxon>Cytophagales</taxon>
        <taxon>Cesiribacteraceae</taxon>
        <taxon>Cesiribacter</taxon>
    </lineage>
</organism>
<dbReference type="Proteomes" id="UP000011910">
    <property type="component" value="Unassembled WGS sequence"/>
</dbReference>
<evidence type="ECO:0000256" key="2">
    <source>
        <dbReference type="ARBA" id="ARBA00010992"/>
    </source>
</evidence>
<dbReference type="InterPro" id="IPR036259">
    <property type="entry name" value="MFS_trans_sf"/>
</dbReference>
<protein>
    <submittedName>
        <fullName evidence="10">D-xylose transporter</fullName>
    </submittedName>
</protein>
<reference evidence="10 11" key="1">
    <citation type="journal article" date="2013" name="Genome Announc.">
        <title>Draft Genome Sequence of Cesiribacter andamanensis Strain AMV16T, Isolated from a Soil Sample from a Mud Volcano in the Andaman Islands, India.</title>
        <authorList>
            <person name="Shivaji S."/>
            <person name="Ara S."/>
            <person name="Begum Z."/>
            <person name="Srinivas T.N."/>
            <person name="Singh A."/>
            <person name="Kumar Pinnaka A."/>
        </authorList>
    </citation>
    <scope>NUCLEOTIDE SEQUENCE [LARGE SCALE GENOMIC DNA]</scope>
    <source>
        <strain evidence="10 11">AMV16</strain>
    </source>
</reference>
<feature type="transmembrane region" description="Helical" evidence="8">
    <location>
        <begin position="45"/>
        <end position="64"/>
    </location>
</feature>
<dbReference type="PATRIC" id="fig|1279009.4.peg.3350"/>
<dbReference type="PROSITE" id="PS50850">
    <property type="entry name" value="MFS"/>
    <property type="match status" value="1"/>
</dbReference>
<feature type="transmembrane region" description="Helical" evidence="8">
    <location>
        <begin position="280"/>
        <end position="300"/>
    </location>
</feature>
<proteinExistence type="inferred from homology"/>
<dbReference type="RefSeq" id="WP_009196688.1">
    <property type="nucleotide sequence ID" value="NZ_AODQ01000105.1"/>
</dbReference>
<name>M7MYN4_9BACT</name>
<dbReference type="eggNOG" id="COG2814">
    <property type="taxonomic scope" value="Bacteria"/>
</dbReference>
<feature type="transmembrane region" description="Helical" evidence="8">
    <location>
        <begin position="76"/>
        <end position="94"/>
    </location>
</feature>
<dbReference type="InterPro" id="IPR020846">
    <property type="entry name" value="MFS_dom"/>
</dbReference>
<dbReference type="EMBL" id="AODQ01000105">
    <property type="protein sequence ID" value="EMR01568.1"/>
    <property type="molecule type" value="Genomic_DNA"/>
</dbReference>
<evidence type="ECO:0000313" key="11">
    <source>
        <dbReference type="Proteomes" id="UP000011910"/>
    </source>
</evidence>
<comment type="caution">
    <text evidence="10">The sequence shown here is derived from an EMBL/GenBank/DDBJ whole genome shotgun (WGS) entry which is preliminary data.</text>
</comment>
<feature type="transmembrane region" description="Helical" evidence="8">
    <location>
        <begin position="404"/>
        <end position="422"/>
    </location>
</feature>
<evidence type="ECO:0000256" key="1">
    <source>
        <dbReference type="ARBA" id="ARBA00004141"/>
    </source>
</evidence>
<feature type="transmembrane region" description="Helical" evidence="8">
    <location>
        <begin position="133"/>
        <end position="150"/>
    </location>
</feature>
<keyword evidence="4 8" id="KW-0812">Transmembrane</keyword>
<sequence>MKNYKVFFWSITVALGGFLFGFDTAVISGAEQAIQQVWQLTVGQHGFTVAIALYGTVLGALFGGIPTDALGRKRTLFWIGVLYLVSALGSALATDWILFLFFRFIGGVGVGASSIAAPIYISEISPAGDRGKRVALFQFNIVLGILIAYLSNYLLQGLGEGAWRWMLGVEALPALAFVLLVLQVPRSPRWLVVKKGAIEGARGVLQLLNPATAEQELKAIIDSKESSLRQADRSTLFSRKYRLPVILAFLFAFFNQVSGINAIIYYAPRIFEMAGLGRDSALLSTAGIGLINLLFTLFALNIIDRFGRRRLMLVGSVGLIATLSLVSHYFYTQSTDGMLVAFYLFVYIAFFAFSQGAVIWVFISEIFPNKVRASGMALGSFTHWIMAAIIANIFPYIAATLGGGTTFLIFAGMMVLQLLFVWRLMPETKGVSLEALGEKTQLAEG</sequence>
<feature type="transmembrane region" description="Helical" evidence="8">
    <location>
        <begin position="162"/>
        <end position="182"/>
    </location>
</feature>
<dbReference type="PANTHER" id="PTHR48023:SF4">
    <property type="entry name" value="D-XYLOSE-PROTON SYMPORTER-LIKE 2"/>
    <property type="match status" value="1"/>
</dbReference>
<feature type="transmembrane region" description="Helical" evidence="8">
    <location>
        <begin position="375"/>
        <end position="398"/>
    </location>
</feature>
<keyword evidence="11" id="KW-1185">Reference proteome</keyword>
<dbReference type="GO" id="GO:0016020">
    <property type="term" value="C:membrane"/>
    <property type="evidence" value="ECO:0007669"/>
    <property type="project" value="UniProtKB-SubCell"/>
</dbReference>
<accession>M7MYN4</accession>
<dbReference type="Gene3D" id="1.20.1250.20">
    <property type="entry name" value="MFS general substrate transporter like domains"/>
    <property type="match status" value="1"/>
</dbReference>
<keyword evidence="3 7" id="KW-0813">Transport</keyword>
<dbReference type="STRING" id="1279009.ADICEAN_03305"/>
<evidence type="ECO:0000313" key="10">
    <source>
        <dbReference type="EMBL" id="EMR01568.1"/>
    </source>
</evidence>
<evidence type="ECO:0000256" key="3">
    <source>
        <dbReference type="ARBA" id="ARBA00022448"/>
    </source>
</evidence>
<evidence type="ECO:0000256" key="7">
    <source>
        <dbReference type="RuleBase" id="RU003346"/>
    </source>
</evidence>
<feature type="transmembrane region" description="Helical" evidence="8">
    <location>
        <begin position="100"/>
        <end position="121"/>
    </location>
</feature>
<evidence type="ECO:0000259" key="9">
    <source>
        <dbReference type="PROSITE" id="PS50850"/>
    </source>
</evidence>
<dbReference type="AlphaFoldDB" id="M7MYN4"/>
<feature type="transmembrane region" description="Helical" evidence="8">
    <location>
        <begin position="312"/>
        <end position="331"/>
    </location>
</feature>
<dbReference type="InterPro" id="IPR005829">
    <property type="entry name" value="Sugar_transporter_CS"/>
</dbReference>
<dbReference type="InterPro" id="IPR050820">
    <property type="entry name" value="MFS_Sugar_Transporter"/>
</dbReference>
<dbReference type="NCBIfam" id="TIGR00879">
    <property type="entry name" value="SP"/>
    <property type="match status" value="1"/>
</dbReference>
<dbReference type="InterPro" id="IPR005828">
    <property type="entry name" value="MFS_sugar_transport-like"/>
</dbReference>
<dbReference type="PANTHER" id="PTHR48023">
    <property type="entry name" value="D-XYLOSE-PROTON SYMPORTER-LIKE 2"/>
    <property type="match status" value="1"/>
</dbReference>
<keyword evidence="5 8" id="KW-1133">Transmembrane helix</keyword>
<dbReference type="Pfam" id="PF00083">
    <property type="entry name" value="Sugar_tr"/>
    <property type="match status" value="1"/>
</dbReference>
<dbReference type="InterPro" id="IPR003663">
    <property type="entry name" value="Sugar/inositol_transpt"/>
</dbReference>
<dbReference type="GO" id="GO:0022857">
    <property type="term" value="F:transmembrane transporter activity"/>
    <property type="evidence" value="ECO:0007669"/>
    <property type="project" value="InterPro"/>
</dbReference>
<dbReference type="PROSITE" id="PS00216">
    <property type="entry name" value="SUGAR_TRANSPORT_1"/>
    <property type="match status" value="1"/>
</dbReference>
<evidence type="ECO:0000256" key="5">
    <source>
        <dbReference type="ARBA" id="ARBA00022989"/>
    </source>
</evidence>
<dbReference type="OrthoDB" id="9783823at2"/>
<feature type="transmembrane region" description="Helical" evidence="8">
    <location>
        <begin position="243"/>
        <end position="268"/>
    </location>
</feature>